<dbReference type="EMBL" id="UZAK01040964">
    <property type="protein sequence ID" value="VDP65670.1"/>
    <property type="molecule type" value="Genomic_DNA"/>
</dbReference>
<gene>
    <name evidence="1" type="ORF">SCUD_LOCUS18394</name>
</gene>
<organism evidence="3">
    <name type="scientific">Schistosoma curassoni</name>
    <dbReference type="NCBI Taxonomy" id="6186"/>
    <lineage>
        <taxon>Eukaryota</taxon>
        <taxon>Metazoa</taxon>
        <taxon>Spiralia</taxon>
        <taxon>Lophotrochozoa</taxon>
        <taxon>Platyhelminthes</taxon>
        <taxon>Trematoda</taxon>
        <taxon>Digenea</taxon>
        <taxon>Strigeidida</taxon>
        <taxon>Schistosomatoidea</taxon>
        <taxon>Schistosomatidae</taxon>
        <taxon>Schistosoma</taxon>
    </lineage>
</organism>
<name>A0A183KTK4_9TREM</name>
<dbReference type="AlphaFoldDB" id="A0A183KTK4"/>
<dbReference type="Proteomes" id="UP000279833">
    <property type="component" value="Unassembled WGS sequence"/>
</dbReference>
<reference evidence="3" key="1">
    <citation type="submission" date="2016-06" db="UniProtKB">
        <authorList>
            <consortium name="WormBaseParasite"/>
        </authorList>
    </citation>
    <scope>IDENTIFICATION</scope>
</reference>
<evidence type="ECO:0000313" key="3">
    <source>
        <dbReference type="WBParaSite" id="SCUD_0001839701-mRNA-1"/>
    </source>
</evidence>
<evidence type="ECO:0000313" key="2">
    <source>
        <dbReference type="Proteomes" id="UP000279833"/>
    </source>
</evidence>
<evidence type="ECO:0000313" key="1">
    <source>
        <dbReference type="EMBL" id="VDP65670.1"/>
    </source>
</evidence>
<dbReference type="WBParaSite" id="SCUD_0001839701-mRNA-1">
    <property type="protein sequence ID" value="SCUD_0001839701-mRNA-1"/>
    <property type="gene ID" value="SCUD_0001839701"/>
</dbReference>
<dbReference type="STRING" id="6186.A0A183KTK4"/>
<proteinExistence type="predicted"/>
<accession>A0A183KTK4</accession>
<sequence>MLLIFYSVAVSAMPSIWKLQALLESAWSLGFDPLGASQISSTINPNKISSGVNPTGSDDMISADSRNLVGIVDSTACLGATDMVSLFGSIGIRSSIIECRAPSGPGGTHPYLLTHIYSYITSGNSHGISNEVDEDDKPLALIVLDPDVSAEAMRQVIKAADYSISSPSIDLSHLSFGSYNWMDVLGSMRVDMTQLVQPQYQLLQINGLIETDLDLQV</sequence>
<dbReference type="Gene3D" id="3.90.70.130">
    <property type="match status" value="1"/>
</dbReference>
<reference evidence="1 2" key="2">
    <citation type="submission" date="2018-11" db="EMBL/GenBank/DDBJ databases">
        <authorList>
            <consortium name="Pathogen Informatics"/>
        </authorList>
    </citation>
    <scope>NUCLEOTIDE SEQUENCE [LARGE SCALE GENOMIC DNA]</scope>
    <source>
        <strain evidence="1">Dakar</strain>
        <strain evidence="2">Dakar, Senegal</strain>
    </source>
</reference>
<protein>
    <submittedName>
        <fullName evidence="3">ANF_receptor domain-containing protein</fullName>
    </submittedName>
</protein>
<keyword evidence="2" id="KW-1185">Reference proteome</keyword>